<evidence type="ECO:0000256" key="1">
    <source>
        <dbReference type="ARBA" id="ARBA00004613"/>
    </source>
</evidence>
<sequence>MPVVQVIPAQGVLWHKAGGWRVVRTQYKQEAHSRSTLFTALHTAQEKSMAVNRGAFVWLLLSLMAVSEVCYGQHWSYGLRPGGKREAESLLDTLQEIADIEKLDTGDHSECALSSQRSQLSGLKGVLARLVDGESARKKI</sequence>
<comment type="caution">
    <text evidence="10">The sequence shown here is derived from an EMBL/GenBank/DDBJ whole genome shotgun (WGS) entry which is preliminary data.</text>
</comment>
<keyword evidence="6" id="KW-0732">Signal</keyword>
<keyword evidence="8" id="KW-0873">Pyrrolidone carboxylic acid</keyword>
<dbReference type="Pfam" id="PF00446">
    <property type="entry name" value="GnRH"/>
    <property type="match status" value="1"/>
</dbReference>
<evidence type="ECO:0000256" key="4">
    <source>
        <dbReference type="ARBA" id="ARBA00022685"/>
    </source>
</evidence>
<keyword evidence="7 9" id="KW-0027">Amidation</keyword>
<evidence type="ECO:0000256" key="2">
    <source>
        <dbReference type="ARBA" id="ARBA00010968"/>
    </source>
</evidence>
<keyword evidence="11" id="KW-1185">Reference proteome</keyword>
<evidence type="ECO:0000256" key="8">
    <source>
        <dbReference type="ARBA" id="ARBA00023283"/>
    </source>
</evidence>
<keyword evidence="5 9" id="KW-0372">Hormone</keyword>
<dbReference type="PROSITE" id="PS00473">
    <property type="entry name" value="GNRH"/>
    <property type="match status" value="1"/>
</dbReference>
<evidence type="ECO:0000256" key="6">
    <source>
        <dbReference type="ARBA" id="ARBA00022729"/>
    </source>
</evidence>
<comment type="function">
    <text evidence="9">Stimulates the secretion of gonadotropins.</text>
</comment>
<dbReference type="PRINTS" id="PR01541">
    <property type="entry name" value="GONADOLIBRNI"/>
</dbReference>
<evidence type="ECO:0000256" key="9">
    <source>
        <dbReference type="RuleBase" id="RU000635"/>
    </source>
</evidence>
<evidence type="ECO:0000256" key="5">
    <source>
        <dbReference type="ARBA" id="ARBA00022702"/>
    </source>
</evidence>
<name>A0ABR0Y7H7_HUSHU</name>
<proteinExistence type="inferred from homology"/>
<gene>
    <name evidence="10" type="ORF">HHUSO_G33578</name>
</gene>
<dbReference type="InterPro" id="IPR002012">
    <property type="entry name" value="GnRH"/>
</dbReference>
<protein>
    <recommendedName>
        <fullName evidence="9">Progonadoliberin</fullName>
    </recommendedName>
    <component>
        <recommendedName>
            <fullName evidence="9">Gonadoliberin</fullName>
        </recommendedName>
        <alternativeName>
            <fullName evidence="9">Gonadotropin-releasing hormone</fullName>
            <shortName evidence="9">GnRH</shortName>
        </alternativeName>
        <alternativeName>
            <fullName evidence="9">Luliberin</fullName>
        </alternativeName>
        <alternativeName>
            <fullName evidence="9">Luteinizing hormone-releasing hormone</fullName>
            <shortName evidence="9">LH-RH</shortName>
        </alternativeName>
    </component>
    <component>
        <recommendedName>
            <fullName evidence="9">GnRH-associated peptide</fullName>
        </recommendedName>
        <alternativeName>
            <fullName evidence="9">GnRH-associated peptide</fullName>
        </alternativeName>
    </component>
</protein>
<evidence type="ECO:0000256" key="3">
    <source>
        <dbReference type="ARBA" id="ARBA00022525"/>
    </source>
</evidence>
<comment type="subcellular location">
    <subcellularLocation>
        <location evidence="1 9">Secreted</location>
    </subcellularLocation>
</comment>
<evidence type="ECO:0000313" key="10">
    <source>
        <dbReference type="EMBL" id="KAK6468373.1"/>
    </source>
</evidence>
<dbReference type="EMBL" id="JAHFZB010000044">
    <property type="protein sequence ID" value="KAK6468373.1"/>
    <property type="molecule type" value="Genomic_DNA"/>
</dbReference>
<comment type="similarity">
    <text evidence="2 9">Belongs to the GnRH family.</text>
</comment>
<dbReference type="Proteomes" id="UP001369086">
    <property type="component" value="Unassembled WGS sequence"/>
</dbReference>
<reference evidence="10 11" key="1">
    <citation type="submission" date="2021-05" db="EMBL/GenBank/DDBJ databases">
        <authorList>
            <person name="Zahm M."/>
            <person name="Klopp C."/>
            <person name="Cabau C."/>
            <person name="Kuhl H."/>
            <person name="Suciu R."/>
            <person name="Ciorpac M."/>
            <person name="Holostenco D."/>
            <person name="Gessner J."/>
            <person name="Wuertz S."/>
            <person name="Hohne C."/>
            <person name="Stock M."/>
            <person name="Gislard M."/>
            <person name="Lluch J."/>
            <person name="Milhes M."/>
            <person name="Lampietro C."/>
            <person name="Lopez Roques C."/>
            <person name="Donnadieu C."/>
            <person name="Du K."/>
            <person name="Schartl M."/>
            <person name="Guiguen Y."/>
        </authorList>
    </citation>
    <scope>NUCLEOTIDE SEQUENCE [LARGE SCALE GENOMIC DNA]</scope>
    <source>
        <strain evidence="10">Hh-F2</strain>
        <tissue evidence="10">Blood</tissue>
    </source>
</reference>
<evidence type="ECO:0000256" key="7">
    <source>
        <dbReference type="ARBA" id="ARBA00022815"/>
    </source>
</evidence>
<keyword evidence="4" id="KW-0165">Cleavage on pair of basic residues</keyword>
<evidence type="ECO:0000313" key="11">
    <source>
        <dbReference type="Proteomes" id="UP001369086"/>
    </source>
</evidence>
<accession>A0ABR0Y7H7</accession>
<organism evidence="10 11">
    <name type="scientific">Huso huso</name>
    <name type="common">Beluga</name>
    <name type="synonym">Acipenser huso</name>
    <dbReference type="NCBI Taxonomy" id="61971"/>
    <lineage>
        <taxon>Eukaryota</taxon>
        <taxon>Metazoa</taxon>
        <taxon>Chordata</taxon>
        <taxon>Craniata</taxon>
        <taxon>Vertebrata</taxon>
        <taxon>Euteleostomi</taxon>
        <taxon>Actinopterygii</taxon>
        <taxon>Chondrostei</taxon>
        <taxon>Acipenseriformes</taxon>
        <taxon>Acipenseridae</taxon>
        <taxon>Huso</taxon>
    </lineage>
</organism>
<dbReference type="InterPro" id="IPR019792">
    <property type="entry name" value="Gonadoliberin"/>
</dbReference>
<dbReference type="PANTHER" id="PTHR10522:SF0">
    <property type="entry name" value="PROGONADOLIBERIN-1"/>
    <property type="match status" value="1"/>
</dbReference>
<dbReference type="InterPro" id="IPR004079">
    <property type="entry name" value="Gonadoliberin_I_precursor"/>
</dbReference>
<keyword evidence="3" id="KW-0964">Secreted</keyword>
<dbReference type="PANTHER" id="PTHR10522">
    <property type="entry name" value="GONADOLIBERIN"/>
    <property type="match status" value="1"/>
</dbReference>